<evidence type="ECO:0000256" key="1">
    <source>
        <dbReference type="ARBA" id="ARBA00012528"/>
    </source>
</evidence>
<dbReference type="PROSITE" id="PS50887">
    <property type="entry name" value="GGDEF"/>
    <property type="match status" value="1"/>
</dbReference>
<dbReference type="InterPro" id="IPR000160">
    <property type="entry name" value="GGDEF_dom"/>
</dbReference>
<comment type="catalytic activity">
    <reaction evidence="2">
        <text>2 GTP = 3',3'-c-di-GMP + 2 diphosphate</text>
        <dbReference type="Rhea" id="RHEA:24898"/>
        <dbReference type="ChEBI" id="CHEBI:33019"/>
        <dbReference type="ChEBI" id="CHEBI:37565"/>
        <dbReference type="ChEBI" id="CHEBI:58805"/>
        <dbReference type="EC" id="2.7.7.65"/>
    </reaction>
</comment>
<dbReference type="CDD" id="cd01949">
    <property type="entry name" value="GGDEF"/>
    <property type="match status" value="1"/>
</dbReference>
<dbReference type="EC" id="2.7.7.65" evidence="1"/>
<evidence type="ECO:0000313" key="6">
    <source>
        <dbReference type="Proteomes" id="UP001595528"/>
    </source>
</evidence>
<evidence type="ECO:0000256" key="3">
    <source>
        <dbReference type="SAM" id="Coils"/>
    </source>
</evidence>
<accession>A0ABV7KWJ2</accession>
<dbReference type="NCBIfam" id="TIGR00254">
    <property type="entry name" value="GGDEF"/>
    <property type="match status" value="1"/>
</dbReference>
<dbReference type="GO" id="GO:0052621">
    <property type="term" value="F:diguanylate cyclase activity"/>
    <property type="evidence" value="ECO:0007669"/>
    <property type="project" value="UniProtKB-EC"/>
</dbReference>
<keyword evidence="5" id="KW-0548">Nucleotidyltransferase</keyword>
<organism evidence="5 6">
    <name type="scientific">Marinibaculum pumilum</name>
    <dbReference type="NCBI Taxonomy" id="1766165"/>
    <lineage>
        <taxon>Bacteria</taxon>
        <taxon>Pseudomonadati</taxon>
        <taxon>Pseudomonadota</taxon>
        <taxon>Alphaproteobacteria</taxon>
        <taxon>Rhodospirillales</taxon>
        <taxon>Rhodospirillaceae</taxon>
        <taxon>Marinibaculum</taxon>
    </lineage>
</organism>
<evidence type="ECO:0000259" key="4">
    <source>
        <dbReference type="PROSITE" id="PS50887"/>
    </source>
</evidence>
<dbReference type="InterPro" id="IPR043128">
    <property type="entry name" value="Rev_trsase/Diguanyl_cyclase"/>
</dbReference>
<keyword evidence="3" id="KW-0175">Coiled coil</keyword>
<dbReference type="Pfam" id="PF00990">
    <property type="entry name" value="GGDEF"/>
    <property type="match status" value="1"/>
</dbReference>
<reference evidence="6" key="1">
    <citation type="journal article" date="2019" name="Int. J. Syst. Evol. Microbiol.">
        <title>The Global Catalogue of Microorganisms (GCM) 10K type strain sequencing project: providing services to taxonomists for standard genome sequencing and annotation.</title>
        <authorList>
            <consortium name="The Broad Institute Genomics Platform"/>
            <consortium name="The Broad Institute Genome Sequencing Center for Infectious Disease"/>
            <person name="Wu L."/>
            <person name="Ma J."/>
        </authorList>
    </citation>
    <scope>NUCLEOTIDE SEQUENCE [LARGE SCALE GENOMIC DNA]</scope>
    <source>
        <strain evidence="6">KCTC 42964</strain>
    </source>
</reference>
<name>A0ABV7KWJ2_9PROT</name>
<dbReference type="Proteomes" id="UP001595528">
    <property type="component" value="Unassembled WGS sequence"/>
</dbReference>
<sequence length="359" mass="39556">MINDEASDPPERSADLAAQAMESMVEHEMAPSPRNFRLWYNYHADRPVGLRRALDVVIANHQVFTEKTVADIYDQFFGVDDQQVSLTEIADRLESTMSKVQAFVGTAEGDTKAYGQALENFTGQMTVSVKDSTSLTSLITNLITDTKEMQVQTRTLEERLHKSTREIEELRKSVDELKHEAETDALTGVANRKSFDEQLMRLADLAEESGTPLSLLLVDIDHFKTFNDTWGHQVGDQVLKLMARTLVENVKGQDFPARYGGEEFAILLPGTTLADAVIVANTIRTALQGKKLVKKSTGEDMGRITISIGAAVYAPGETLPGFVHRADEALYGAKRAGRNRVVSERELPETAGAAKSPAV</sequence>
<dbReference type="InterPro" id="IPR050469">
    <property type="entry name" value="Diguanylate_Cyclase"/>
</dbReference>
<dbReference type="SMART" id="SM00267">
    <property type="entry name" value="GGDEF"/>
    <property type="match status" value="1"/>
</dbReference>
<keyword evidence="6" id="KW-1185">Reference proteome</keyword>
<dbReference type="PANTHER" id="PTHR45138:SF9">
    <property type="entry name" value="DIGUANYLATE CYCLASE DGCM-RELATED"/>
    <property type="match status" value="1"/>
</dbReference>
<evidence type="ECO:0000313" key="5">
    <source>
        <dbReference type="EMBL" id="MFC3226748.1"/>
    </source>
</evidence>
<feature type="domain" description="GGDEF" evidence="4">
    <location>
        <begin position="211"/>
        <end position="346"/>
    </location>
</feature>
<protein>
    <recommendedName>
        <fullName evidence="1">diguanylate cyclase</fullName>
        <ecNumber evidence="1">2.7.7.65</ecNumber>
    </recommendedName>
</protein>
<dbReference type="Gene3D" id="3.30.70.270">
    <property type="match status" value="1"/>
</dbReference>
<dbReference type="RefSeq" id="WP_379898871.1">
    <property type="nucleotide sequence ID" value="NZ_JBHRTR010000015.1"/>
</dbReference>
<dbReference type="SUPFAM" id="SSF55073">
    <property type="entry name" value="Nucleotide cyclase"/>
    <property type="match status" value="1"/>
</dbReference>
<proteinExistence type="predicted"/>
<dbReference type="InterPro" id="IPR029787">
    <property type="entry name" value="Nucleotide_cyclase"/>
</dbReference>
<gene>
    <name evidence="5" type="ORF">ACFOGJ_05870</name>
</gene>
<keyword evidence="5" id="KW-0808">Transferase</keyword>
<feature type="coiled-coil region" evidence="3">
    <location>
        <begin position="153"/>
        <end position="180"/>
    </location>
</feature>
<dbReference type="EMBL" id="JBHRTR010000015">
    <property type="protein sequence ID" value="MFC3226748.1"/>
    <property type="molecule type" value="Genomic_DNA"/>
</dbReference>
<dbReference type="PANTHER" id="PTHR45138">
    <property type="entry name" value="REGULATORY COMPONENTS OF SENSORY TRANSDUCTION SYSTEM"/>
    <property type="match status" value="1"/>
</dbReference>
<comment type="caution">
    <text evidence="5">The sequence shown here is derived from an EMBL/GenBank/DDBJ whole genome shotgun (WGS) entry which is preliminary data.</text>
</comment>
<evidence type="ECO:0000256" key="2">
    <source>
        <dbReference type="ARBA" id="ARBA00034247"/>
    </source>
</evidence>